<dbReference type="InterPro" id="IPR011006">
    <property type="entry name" value="CheY-like_superfamily"/>
</dbReference>
<dbReference type="InterPro" id="IPR003607">
    <property type="entry name" value="HD/PDEase_dom"/>
</dbReference>
<evidence type="ECO:0000313" key="4">
    <source>
        <dbReference type="EMBL" id="ALO46892.1"/>
    </source>
</evidence>
<dbReference type="EMBL" id="CP013189">
    <property type="protein sequence ID" value="ALO46892.1"/>
    <property type="molecule type" value="Genomic_DNA"/>
</dbReference>
<dbReference type="InterPro" id="IPR052020">
    <property type="entry name" value="Cyclic_di-GMP/3'3'-cGAMP_PDE"/>
</dbReference>
<evidence type="ECO:0000256" key="1">
    <source>
        <dbReference type="PROSITE-ProRule" id="PRU00169"/>
    </source>
</evidence>
<dbReference type="KEGG" id="pspi:PS2015_2257"/>
<feature type="modified residue" description="4-aspartylphosphate" evidence="1">
    <location>
        <position position="59"/>
    </location>
</feature>
<dbReference type="SMART" id="SM00448">
    <property type="entry name" value="REC"/>
    <property type="match status" value="1"/>
</dbReference>
<feature type="domain" description="HD-GYP" evidence="3">
    <location>
        <begin position="153"/>
        <end position="350"/>
    </location>
</feature>
<gene>
    <name evidence="4" type="ORF">PS2015_2257</name>
</gene>
<dbReference type="PROSITE" id="PS51832">
    <property type="entry name" value="HD_GYP"/>
    <property type="match status" value="1"/>
</dbReference>
<dbReference type="SUPFAM" id="SSF109604">
    <property type="entry name" value="HD-domain/PDEase-like"/>
    <property type="match status" value="1"/>
</dbReference>
<dbReference type="InterPro" id="IPR001789">
    <property type="entry name" value="Sig_transdc_resp-reg_receiver"/>
</dbReference>
<dbReference type="GO" id="GO:0008081">
    <property type="term" value="F:phosphoric diester hydrolase activity"/>
    <property type="evidence" value="ECO:0007669"/>
    <property type="project" value="UniProtKB-ARBA"/>
</dbReference>
<evidence type="ECO:0000259" key="2">
    <source>
        <dbReference type="PROSITE" id="PS50110"/>
    </source>
</evidence>
<evidence type="ECO:0000259" key="3">
    <source>
        <dbReference type="PROSITE" id="PS51832"/>
    </source>
</evidence>
<dbReference type="PANTHER" id="PTHR45228:SF1">
    <property type="entry name" value="CYCLIC DI-GMP PHOSPHODIESTERASE TM_0186"/>
    <property type="match status" value="1"/>
</dbReference>
<dbReference type="PROSITE" id="PS50110">
    <property type="entry name" value="RESPONSE_REGULATORY"/>
    <property type="match status" value="1"/>
</dbReference>
<dbReference type="Proteomes" id="UP000065641">
    <property type="component" value="Chromosome"/>
</dbReference>
<dbReference type="InterPro" id="IPR037522">
    <property type="entry name" value="HD_GYP_dom"/>
</dbReference>
<protein>
    <submittedName>
        <fullName evidence="4">Chemotaxis protein CheY</fullName>
    </submittedName>
</protein>
<reference evidence="4 5" key="1">
    <citation type="submission" date="2015-11" db="EMBL/GenBank/DDBJ databases">
        <authorList>
            <person name="Zhang Y."/>
            <person name="Guo Z."/>
        </authorList>
    </citation>
    <scope>NUCLEOTIDE SEQUENCE [LARGE SCALE GENOMIC DNA]</scope>
    <source>
        <strain evidence="4 5">KCTC 32221</strain>
    </source>
</reference>
<dbReference type="Pfam" id="PF13487">
    <property type="entry name" value="HD_5"/>
    <property type="match status" value="1"/>
</dbReference>
<evidence type="ECO:0000313" key="5">
    <source>
        <dbReference type="Proteomes" id="UP000065641"/>
    </source>
</evidence>
<dbReference type="CDD" id="cd00077">
    <property type="entry name" value="HDc"/>
    <property type="match status" value="1"/>
</dbReference>
<dbReference type="SMART" id="SM00471">
    <property type="entry name" value="HDc"/>
    <property type="match status" value="1"/>
</dbReference>
<organism evidence="4 5">
    <name type="scientific">Pseudohongiella spirulinae</name>
    <dbReference type="NCBI Taxonomy" id="1249552"/>
    <lineage>
        <taxon>Bacteria</taxon>
        <taxon>Pseudomonadati</taxon>
        <taxon>Pseudomonadota</taxon>
        <taxon>Gammaproteobacteria</taxon>
        <taxon>Pseudomonadales</taxon>
        <taxon>Pseudohongiellaceae</taxon>
        <taxon>Pseudohongiella</taxon>
    </lineage>
</organism>
<dbReference type="SUPFAM" id="SSF52172">
    <property type="entry name" value="CheY-like"/>
    <property type="match status" value="1"/>
</dbReference>
<keyword evidence="5" id="KW-1185">Reference proteome</keyword>
<dbReference type="Gene3D" id="3.40.50.2300">
    <property type="match status" value="1"/>
</dbReference>
<dbReference type="PATRIC" id="fig|1249552.3.peg.2270"/>
<feature type="domain" description="Response regulatory" evidence="2">
    <location>
        <begin position="9"/>
        <end position="126"/>
    </location>
</feature>
<proteinExistence type="predicted"/>
<dbReference type="Gene3D" id="1.10.3210.10">
    <property type="entry name" value="Hypothetical protein af1432"/>
    <property type="match status" value="1"/>
</dbReference>
<dbReference type="AlphaFoldDB" id="A0A0S2KEX6"/>
<dbReference type="Pfam" id="PF00072">
    <property type="entry name" value="Response_reg"/>
    <property type="match status" value="1"/>
</dbReference>
<accession>A0A0S2KEX6</accession>
<dbReference type="RefSeq" id="WP_335338236.1">
    <property type="nucleotide sequence ID" value="NZ_CP013189.1"/>
</dbReference>
<sequence>MQRMTRSQKILVVDDEQSNLKLIVRLLAHHGYNNVIPLDDSRQVSQIFQQERPDLILLDLNMPHLNGFQVLDQLKALNESVLPPVVMLTAQHGRDFILESLSRGARDYISKPFDPSELIMRVQNLLEVHLAHKLLVNQKKTLEEMVANRTRELRETRLQVVQRLGRAAEYRDEETGNHILRMSHTSAFLAEKLGWSADQCELLLHASPMHDIGKIGIPDYILLKPGRLIPDEWEIMKTHAEIGAKLLDGDDSDLMVMAREIAWTHHEKWDGSGYPRALKADQIPVAGRIVAISDVFDALTSERPYKKAWDIERALDYIQESKGLHFDPDLVELFLANIGQILAIRQRFAEP</sequence>
<dbReference type="PANTHER" id="PTHR45228">
    <property type="entry name" value="CYCLIC DI-GMP PHOSPHODIESTERASE TM_0186-RELATED"/>
    <property type="match status" value="1"/>
</dbReference>
<name>A0A0S2KEX6_9GAMM</name>
<dbReference type="GO" id="GO:0000160">
    <property type="term" value="P:phosphorelay signal transduction system"/>
    <property type="evidence" value="ECO:0007669"/>
    <property type="project" value="InterPro"/>
</dbReference>
<keyword evidence="1" id="KW-0597">Phosphoprotein</keyword>
<dbReference type="STRING" id="1249552.PS2015_2257"/>